<dbReference type="GO" id="GO:0031966">
    <property type="term" value="C:mitochondrial membrane"/>
    <property type="evidence" value="ECO:0007669"/>
    <property type="project" value="UniProtKB-SubCell"/>
</dbReference>
<evidence type="ECO:0000256" key="4">
    <source>
        <dbReference type="ARBA" id="ARBA00022692"/>
    </source>
</evidence>
<keyword evidence="5" id="KW-0677">Repeat</keyword>
<protein>
    <submittedName>
        <fullName evidence="11">Mitochondrial carnitine/acylcarnitine translocase</fullName>
    </submittedName>
</protein>
<evidence type="ECO:0000256" key="5">
    <source>
        <dbReference type="ARBA" id="ARBA00022737"/>
    </source>
</evidence>
<dbReference type="PROSITE" id="PS50920">
    <property type="entry name" value="SOLCAR"/>
    <property type="match status" value="3"/>
</dbReference>
<dbReference type="PANTHER" id="PTHR45624">
    <property type="entry name" value="MITOCHONDRIAL BASIC AMINO ACIDS TRANSPORTER-RELATED"/>
    <property type="match status" value="1"/>
</dbReference>
<dbReference type="PANTHER" id="PTHR45624:SF10">
    <property type="entry name" value="SLC (SOLUTE CARRIER) HOMOLOG"/>
    <property type="match status" value="1"/>
</dbReference>
<gene>
    <name evidence="11" type="ORF">NAEGRDRAFT_38575</name>
</gene>
<dbReference type="InterPro" id="IPR023395">
    <property type="entry name" value="MCP_dom_sf"/>
</dbReference>
<comment type="similarity">
    <text evidence="2 10">Belongs to the mitochondrial carrier (TC 2.A.29) family.</text>
</comment>
<dbReference type="RefSeq" id="XP_002679290.1">
    <property type="nucleotide sequence ID" value="XM_002679244.1"/>
</dbReference>
<dbReference type="InParanoid" id="D2V987"/>
<evidence type="ECO:0000313" key="11">
    <source>
        <dbReference type="EMBL" id="EFC46546.1"/>
    </source>
</evidence>
<evidence type="ECO:0000313" key="12">
    <source>
        <dbReference type="Proteomes" id="UP000006671"/>
    </source>
</evidence>
<keyword evidence="3 10" id="KW-0813">Transport</keyword>
<evidence type="ECO:0000256" key="1">
    <source>
        <dbReference type="ARBA" id="ARBA00004225"/>
    </source>
</evidence>
<dbReference type="InterPro" id="IPR018108">
    <property type="entry name" value="MCP_transmembrane"/>
</dbReference>
<dbReference type="Pfam" id="PF00153">
    <property type="entry name" value="Mito_carr"/>
    <property type="match status" value="3"/>
</dbReference>
<evidence type="ECO:0000256" key="7">
    <source>
        <dbReference type="ARBA" id="ARBA00023128"/>
    </source>
</evidence>
<dbReference type="SUPFAM" id="SSF103506">
    <property type="entry name" value="Mitochondrial carrier"/>
    <property type="match status" value="1"/>
</dbReference>
<keyword evidence="8 9" id="KW-0472">Membrane</keyword>
<dbReference type="eggNOG" id="KOG0758">
    <property type="taxonomic scope" value="Eukaryota"/>
</dbReference>
<feature type="repeat" description="Solcar" evidence="9">
    <location>
        <begin position="141"/>
        <end position="237"/>
    </location>
</feature>
<feature type="repeat" description="Solcar" evidence="9">
    <location>
        <begin position="38"/>
        <end position="121"/>
    </location>
</feature>
<dbReference type="Proteomes" id="UP000006671">
    <property type="component" value="Unassembled WGS sequence"/>
</dbReference>
<evidence type="ECO:0000256" key="9">
    <source>
        <dbReference type="PROSITE-ProRule" id="PRU00282"/>
    </source>
</evidence>
<dbReference type="EMBL" id="GG738858">
    <property type="protein sequence ID" value="EFC46546.1"/>
    <property type="molecule type" value="Genomic_DNA"/>
</dbReference>
<dbReference type="KEGG" id="ngr:NAEGRDRAFT_38575"/>
<evidence type="ECO:0000256" key="8">
    <source>
        <dbReference type="ARBA" id="ARBA00023136"/>
    </source>
</evidence>
<feature type="repeat" description="Solcar" evidence="9">
    <location>
        <begin position="265"/>
        <end position="353"/>
    </location>
</feature>
<sequence>MESTTTGQQTTEFNINNTTSVSEDVDNVKKASFMEIMKQFSKECFAGSIAGSSGLIVGHPLDTIRVRAQTSTSSRGAMYLFREALAKEGPRSLFKGLLSPLIGESINNCILFGVYNGLLPFLFRTALGNQTVEEETEMRRNSIPLQFVSGSLAGACIAFVVCPTELIKIRLQTSTDPIKTRATDGVAGRRGFKDCAKYIWKNEGGLRGIYHGLSATMMRELTFNGIYFATYEQGKTRLSKYFASRQLGENASEKEVNQLTEELRSNWKVVMTSGGMAGLAAWGFTYQTDVIKSVVQARSPVLARNGTYNVKIADVFAECRQSKSLFKGIGPTLVRAVPVNATTFMVYELISGFLNRE</sequence>
<keyword evidence="6" id="KW-1133">Transmembrane helix</keyword>
<keyword evidence="4 9" id="KW-0812">Transmembrane</keyword>
<proteinExistence type="inferred from homology"/>
<evidence type="ECO:0000256" key="10">
    <source>
        <dbReference type="RuleBase" id="RU000488"/>
    </source>
</evidence>
<evidence type="ECO:0000256" key="2">
    <source>
        <dbReference type="ARBA" id="ARBA00006375"/>
    </source>
</evidence>
<name>D2V987_NAEGR</name>
<dbReference type="GeneID" id="8859625"/>
<dbReference type="VEuPathDB" id="AmoebaDB:NAEGRDRAFT_38575"/>
<dbReference type="AlphaFoldDB" id="D2V987"/>
<accession>D2V987</accession>
<comment type="subcellular location">
    <subcellularLocation>
        <location evidence="1">Mitochondrion membrane</location>
        <topology evidence="1">Multi-pass membrane protein</topology>
    </subcellularLocation>
</comment>
<organism evidence="12">
    <name type="scientific">Naegleria gruberi</name>
    <name type="common">Amoeba</name>
    <dbReference type="NCBI Taxonomy" id="5762"/>
    <lineage>
        <taxon>Eukaryota</taxon>
        <taxon>Discoba</taxon>
        <taxon>Heterolobosea</taxon>
        <taxon>Tetramitia</taxon>
        <taxon>Eutetramitia</taxon>
        <taxon>Vahlkampfiidae</taxon>
        <taxon>Naegleria</taxon>
    </lineage>
</organism>
<keyword evidence="7" id="KW-0496">Mitochondrion</keyword>
<evidence type="ECO:0000256" key="3">
    <source>
        <dbReference type="ARBA" id="ARBA00022448"/>
    </source>
</evidence>
<dbReference type="OrthoDB" id="1924968at2759"/>
<dbReference type="Gene3D" id="1.50.40.10">
    <property type="entry name" value="Mitochondrial carrier domain"/>
    <property type="match status" value="1"/>
</dbReference>
<dbReference type="InterPro" id="IPR050567">
    <property type="entry name" value="Mitochondrial_Carrier"/>
</dbReference>
<dbReference type="GO" id="GO:0022857">
    <property type="term" value="F:transmembrane transporter activity"/>
    <property type="evidence" value="ECO:0007669"/>
    <property type="project" value="TreeGrafter"/>
</dbReference>
<reference evidence="11 12" key="1">
    <citation type="journal article" date="2010" name="Cell">
        <title>The genome of Naegleria gruberi illuminates early eukaryotic versatility.</title>
        <authorList>
            <person name="Fritz-Laylin L.K."/>
            <person name="Prochnik S.E."/>
            <person name="Ginger M.L."/>
            <person name="Dacks J.B."/>
            <person name="Carpenter M.L."/>
            <person name="Field M.C."/>
            <person name="Kuo A."/>
            <person name="Paredez A."/>
            <person name="Chapman J."/>
            <person name="Pham J."/>
            <person name="Shu S."/>
            <person name="Neupane R."/>
            <person name="Cipriano M."/>
            <person name="Mancuso J."/>
            <person name="Tu H."/>
            <person name="Salamov A."/>
            <person name="Lindquist E."/>
            <person name="Shapiro H."/>
            <person name="Lucas S."/>
            <person name="Grigoriev I.V."/>
            <person name="Cande W.Z."/>
            <person name="Fulton C."/>
            <person name="Rokhsar D.S."/>
            <person name="Dawson S.C."/>
        </authorList>
    </citation>
    <scope>NUCLEOTIDE SEQUENCE [LARGE SCALE GENOMIC DNA]</scope>
    <source>
        <strain evidence="11 12">NEG-M</strain>
    </source>
</reference>
<evidence type="ECO:0000256" key="6">
    <source>
        <dbReference type="ARBA" id="ARBA00022989"/>
    </source>
</evidence>
<keyword evidence="12" id="KW-1185">Reference proteome</keyword>